<protein>
    <submittedName>
        <fullName evidence="2">Uncharacterized protein</fullName>
    </submittedName>
</protein>
<evidence type="ECO:0000256" key="1">
    <source>
        <dbReference type="SAM" id="MobiDB-lite"/>
    </source>
</evidence>
<organism evidence="2 3">
    <name type="scientific">Kribbella rubisoli</name>
    <dbReference type="NCBI Taxonomy" id="3075929"/>
    <lineage>
        <taxon>Bacteria</taxon>
        <taxon>Bacillati</taxon>
        <taxon>Actinomycetota</taxon>
        <taxon>Actinomycetes</taxon>
        <taxon>Propionibacteriales</taxon>
        <taxon>Kribbellaceae</taxon>
        <taxon>Kribbella</taxon>
    </lineage>
</organism>
<gene>
    <name evidence="2" type="ORF">EV645_7291</name>
</gene>
<evidence type="ECO:0000313" key="3">
    <source>
        <dbReference type="Proteomes" id="UP000292027"/>
    </source>
</evidence>
<keyword evidence="3" id="KW-1185">Reference proteome</keyword>
<comment type="caution">
    <text evidence="2">The sequence shown here is derived from an EMBL/GenBank/DDBJ whole genome shotgun (WGS) entry which is preliminary data.</text>
</comment>
<evidence type="ECO:0000313" key="2">
    <source>
        <dbReference type="EMBL" id="RZU03265.1"/>
    </source>
</evidence>
<dbReference type="Proteomes" id="UP000292027">
    <property type="component" value="Unassembled WGS sequence"/>
</dbReference>
<reference evidence="2 3" key="1">
    <citation type="journal article" date="2015" name="Stand. Genomic Sci.">
        <title>Genomic Encyclopedia of Bacterial and Archaeal Type Strains, Phase III: the genomes of soil and plant-associated and newly described type strains.</title>
        <authorList>
            <person name="Whitman W.B."/>
            <person name="Woyke T."/>
            <person name="Klenk H.P."/>
            <person name="Zhou Y."/>
            <person name="Lilburn T.G."/>
            <person name="Beck B.J."/>
            <person name="De Vos P."/>
            <person name="Vandamme P."/>
            <person name="Eisen J.A."/>
            <person name="Garrity G."/>
            <person name="Hugenholtz P."/>
            <person name="Kyrpides N.C."/>
        </authorList>
    </citation>
    <scope>NUCLEOTIDE SEQUENCE [LARGE SCALE GENOMIC DNA]</scope>
    <source>
        <strain evidence="2 3">VKM Ac-2540</strain>
    </source>
</reference>
<sequence>MSDPQSTPESAAPVTPPPSPVDELMKPLTKRAPRTPLRTAWTQLRNLVRRDKA</sequence>
<name>A0A4Q7W2R0_9ACTN</name>
<dbReference type="EMBL" id="SHKR01000017">
    <property type="protein sequence ID" value="RZU03265.1"/>
    <property type="molecule type" value="Genomic_DNA"/>
</dbReference>
<dbReference type="AlphaFoldDB" id="A0A4Q7W2R0"/>
<feature type="region of interest" description="Disordered" evidence="1">
    <location>
        <begin position="1"/>
        <end position="53"/>
    </location>
</feature>
<proteinExistence type="predicted"/>
<accession>A0A4Q7W2R0</accession>
<dbReference type="RefSeq" id="WP_157997239.1">
    <property type="nucleotide sequence ID" value="NZ_SHKR01000017.1"/>
</dbReference>